<keyword evidence="2" id="KW-1185">Reference proteome</keyword>
<comment type="caution">
    <text evidence="1">The sequence shown here is derived from an EMBL/GenBank/DDBJ whole genome shotgun (WGS) entry which is preliminary data.</text>
</comment>
<gene>
    <name evidence="1" type="ORF">H2198_005339</name>
</gene>
<organism evidence="1 2">
    <name type="scientific">Neophaeococcomyces mojaviensis</name>
    <dbReference type="NCBI Taxonomy" id="3383035"/>
    <lineage>
        <taxon>Eukaryota</taxon>
        <taxon>Fungi</taxon>
        <taxon>Dikarya</taxon>
        <taxon>Ascomycota</taxon>
        <taxon>Pezizomycotina</taxon>
        <taxon>Eurotiomycetes</taxon>
        <taxon>Chaetothyriomycetidae</taxon>
        <taxon>Chaetothyriales</taxon>
        <taxon>Chaetothyriales incertae sedis</taxon>
        <taxon>Neophaeococcomyces</taxon>
    </lineage>
</organism>
<protein>
    <submittedName>
        <fullName evidence="1">Uncharacterized protein</fullName>
    </submittedName>
</protein>
<accession>A0ACC3A618</accession>
<evidence type="ECO:0000313" key="1">
    <source>
        <dbReference type="EMBL" id="KAJ9655898.1"/>
    </source>
</evidence>
<evidence type="ECO:0000313" key="2">
    <source>
        <dbReference type="Proteomes" id="UP001172386"/>
    </source>
</evidence>
<proteinExistence type="predicted"/>
<sequence>MSIPVGITVPKLLPITGTFALPISAYYGFLSSRVVYQRFNREKLTEQSSNSNVDSSFEDVLFASSRSQMNFAENVPLALLLAAVVELNGGSRKLLTAGLSVLLVSRILHAELGLMAKNSAGPGRTIGHVGTMGTIVGLAGYAAYLVKGYWGS</sequence>
<name>A0ACC3A618_9EURO</name>
<dbReference type="Proteomes" id="UP001172386">
    <property type="component" value="Unassembled WGS sequence"/>
</dbReference>
<dbReference type="EMBL" id="JAPDRQ010000087">
    <property type="protein sequence ID" value="KAJ9655898.1"/>
    <property type="molecule type" value="Genomic_DNA"/>
</dbReference>
<reference evidence="1" key="1">
    <citation type="submission" date="2022-10" db="EMBL/GenBank/DDBJ databases">
        <title>Culturing micro-colonial fungi from biological soil crusts in the Mojave desert and describing Neophaeococcomyces mojavensis, and introducing the new genera and species Taxawa tesnikishii.</title>
        <authorList>
            <person name="Kurbessoian T."/>
            <person name="Stajich J.E."/>
        </authorList>
    </citation>
    <scope>NUCLEOTIDE SEQUENCE</scope>
    <source>
        <strain evidence="1">JES_112</strain>
    </source>
</reference>